<dbReference type="OrthoDB" id="5220752at2759"/>
<evidence type="ECO:0000313" key="2">
    <source>
        <dbReference type="Proteomes" id="UP000076863"/>
    </source>
</evidence>
<accession>A0A167GLS2</accession>
<sequence length="170" mass="18312">MAGLERNWKIADAVTDGAALIATAILFPPALAGLGAELPATVAGIADLFEYLKFAANVVTVGKFAPQVGAESNAMIETFKNASVKVPANKFEDTYSEGFLKTYLTPSGYAGMAGAKTVSILVYDNKTKRSAKFTTGPDESWIVQDKQIVRSKYGSIWKSDPTKPKIDWRL</sequence>
<comment type="caution">
    <text evidence="1">The sequence shown here is derived from an EMBL/GenBank/DDBJ whole genome shotgun (WGS) entry which is preliminary data.</text>
</comment>
<reference evidence="1 2" key="1">
    <citation type="journal article" date="2016" name="Genome Biol. Evol.">
        <title>Divergent and convergent evolution of fungal pathogenicity.</title>
        <authorList>
            <person name="Shang Y."/>
            <person name="Xiao G."/>
            <person name="Zheng P."/>
            <person name="Cen K."/>
            <person name="Zhan S."/>
            <person name="Wang C."/>
        </authorList>
    </citation>
    <scope>NUCLEOTIDE SEQUENCE [LARGE SCALE GENOMIC DNA]</scope>
    <source>
        <strain evidence="1 2">RCEF 3172</strain>
    </source>
</reference>
<evidence type="ECO:0000313" key="1">
    <source>
        <dbReference type="EMBL" id="OAA46805.1"/>
    </source>
</evidence>
<keyword evidence="2" id="KW-1185">Reference proteome</keyword>
<name>A0A167GLS2_9HYPO</name>
<dbReference type="Proteomes" id="UP000076863">
    <property type="component" value="Unassembled WGS sequence"/>
</dbReference>
<protein>
    <submittedName>
        <fullName evidence="1">Uncharacterized protein</fullName>
    </submittedName>
</protein>
<organism evidence="1 2">
    <name type="scientific">Beauveria brongniartii RCEF 3172</name>
    <dbReference type="NCBI Taxonomy" id="1081107"/>
    <lineage>
        <taxon>Eukaryota</taxon>
        <taxon>Fungi</taxon>
        <taxon>Dikarya</taxon>
        <taxon>Ascomycota</taxon>
        <taxon>Pezizomycotina</taxon>
        <taxon>Sordariomycetes</taxon>
        <taxon>Hypocreomycetidae</taxon>
        <taxon>Hypocreales</taxon>
        <taxon>Cordycipitaceae</taxon>
        <taxon>Beauveria</taxon>
        <taxon>Beauveria brongniartii</taxon>
    </lineage>
</organism>
<gene>
    <name evidence="1" type="ORF">BBO_03360</name>
</gene>
<proteinExistence type="predicted"/>
<dbReference type="EMBL" id="AZHA01000007">
    <property type="protein sequence ID" value="OAA46805.1"/>
    <property type="molecule type" value="Genomic_DNA"/>
</dbReference>
<dbReference type="AlphaFoldDB" id="A0A167GLS2"/>